<dbReference type="InterPro" id="IPR038770">
    <property type="entry name" value="Na+/solute_symporter_sf"/>
</dbReference>
<comment type="caution">
    <text evidence="8">The sequence shown here is derived from an EMBL/GenBank/DDBJ whole genome shotgun (WGS) entry which is preliminary data.</text>
</comment>
<name>A0ABU0L8L4_XANAG</name>
<gene>
    <name evidence="8" type="ORF">QOZ94_000250</name>
</gene>
<dbReference type="PANTHER" id="PTHR30106">
    <property type="entry name" value="INNER MEMBRANE PROTEIN YEIH-RELATED"/>
    <property type="match status" value="1"/>
</dbReference>
<protein>
    <submittedName>
        <fullName evidence="8">Integral membrane protein (TIGR00698 family)</fullName>
    </submittedName>
</protein>
<evidence type="ECO:0000256" key="4">
    <source>
        <dbReference type="ARBA" id="ARBA00022692"/>
    </source>
</evidence>
<keyword evidence="5 7" id="KW-1133">Transmembrane helix</keyword>
<feature type="transmembrane region" description="Helical" evidence="7">
    <location>
        <begin position="53"/>
        <end position="73"/>
    </location>
</feature>
<evidence type="ECO:0000256" key="6">
    <source>
        <dbReference type="ARBA" id="ARBA00023136"/>
    </source>
</evidence>
<feature type="transmembrane region" description="Helical" evidence="7">
    <location>
        <begin position="328"/>
        <end position="353"/>
    </location>
</feature>
<feature type="transmembrane region" description="Helical" evidence="7">
    <location>
        <begin position="29"/>
        <end position="47"/>
    </location>
</feature>
<sequence>MVDHPQGAAVPAEALPARHKRVVHHLREGVVPGLALTCVIAAAAYAVRLMPGLGLVSPLVIAILVGMAFHNLVGTPRAAGAGVKFALRRVLRFAIVLLGLQLTFAQVRTVGLVGFSIVAITLAATFFGTRWLGRLMGVDAKLSELIAAGTAVCGASAVIATNTVTRGSDEDVAYAVACVTVFGSLSMVLMPALLPFTGFDAHAYGLWTGASIHEVAQVVAAAFQGGQQAGEFGTVAKLSRVMLLAPLVLGLGAVALWRARGGDDAHHARPPVPWFVFGFIAMVMVNSAGVIPVEVKSTLVTLTTFLLAVALGAMGLETDIRKLRMKGVRPLMLGAAAWLFISALSFILIATFMS</sequence>
<feature type="transmembrane region" description="Helical" evidence="7">
    <location>
        <begin position="238"/>
        <end position="259"/>
    </location>
</feature>
<feature type="transmembrane region" description="Helical" evidence="7">
    <location>
        <begin position="145"/>
        <end position="166"/>
    </location>
</feature>
<dbReference type="Proteomes" id="UP001241747">
    <property type="component" value="Unassembled WGS sequence"/>
</dbReference>
<proteinExistence type="inferred from homology"/>
<feature type="transmembrane region" description="Helical" evidence="7">
    <location>
        <begin position="172"/>
        <end position="194"/>
    </location>
</feature>
<dbReference type="EMBL" id="JAUSVY010000001">
    <property type="protein sequence ID" value="MDQ0503480.1"/>
    <property type="molecule type" value="Genomic_DNA"/>
</dbReference>
<feature type="transmembrane region" description="Helical" evidence="7">
    <location>
        <begin position="271"/>
        <end position="291"/>
    </location>
</feature>
<dbReference type="Pfam" id="PF03601">
    <property type="entry name" value="Cons_hypoth698"/>
    <property type="match status" value="1"/>
</dbReference>
<keyword evidence="6 7" id="KW-0472">Membrane</keyword>
<dbReference type="InterPro" id="IPR018383">
    <property type="entry name" value="UPF0324_pro"/>
</dbReference>
<evidence type="ECO:0000256" key="2">
    <source>
        <dbReference type="ARBA" id="ARBA00007977"/>
    </source>
</evidence>
<comment type="subcellular location">
    <subcellularLocation>
        <location evidence="1">Cell membrane</location>
        <topology evidence="1">Multi-pass membrane protein</topology>
    </subcellularLocation>
</comment>
<evidence type="ECO:0000256" key="7">
    <source>
        <dbReference type="SAM" id="Phobius"/>
    </source>
</evidence>
<dbReference type="RefSeq" id="WP_237344199.1">
    <property type="nucleotide sequence ID" value="NZ_JABWGX010000003.1"/>
</dbReference>
<evidence type="ECO:0000313" key="9">
    <source>
        <dbReference type="Proteomes" id="UP001241747"/>
    </source>
</evidence>
<evidence type="ECO:0000256" key="5">
    <source>
        <dbReference type="ARBA" id="ARBA00022989"/>
    </source>
</evidence>
<reference evidence="8 9" key="1">
    <citation type="submission" date="2023-07" db="EMBL/GenBank/DDBJ databases">
        <title>Genomic Encyclopedia of Type Strains, Phase IV (KMG-IV): sequencing the most valuable type-strain genomes for metagenomic binning, comparative biology and taxonomic classification.</title>
        <authorList>
            <person name="Goeker M."/>
        </authorList>
    </citation>
    <scope>NUCLEOTIDE SEQUENCE [LARGE SCALE GENOMIC DNA]</scope>
    <source>
        <strain evidence="8 9">DSM 3770</strain>
    </source>
</reference>
<feature type="transmembrane region" description="Helical" evidence="7">
    <location>
        <begin position="110"/>
        <end position="133"/>
    </location>
</feature>
<evidence type="ECO:0000313" key="8">
    <source>
        <dbReference type="EMBL" id="MDQ0503480.1"/>
    </source>
</evidence>
<keyword evidence="9" id="KW-1185">Reference proteome</keyword>
<comment type="similarity">
    <text evidence="2">Belongs to the UPF0324 family.</text>
</comment>
<dbReference type="Gene3D" id="1.20.1530.20">
    <property type="match status" value="1"/>
</dbReference>
<keyword evidence="3" id="KW-1003">Cell membrane</keyword>
<dbReference type="PANTHER" id="PTHR30106:SF2">
    <property type="entry name" value="UPF0324 INNER MEMBRANE PROTEIN YEIH"/>
    <property type="match status" value="1"/>
</dbReference>
<evidence type="ECO:0000256" key="1">
    <source>
        <dbReference type="ARBA" id="ARBA00004651"/>
    </source>
</evidence>
<evidence type="ECO:0000256" key="3">
    <source>
        <dbReference type="ARBA" id="ARBA00022475"/>
    </source>
</evidence>
<accession>A0ABU0L8L4</accession>
<feature type="transmembrane region" description="Helical" evidence="7">
    <location>
        <begin position="297"/>
        <end position="316"/>
    </location>
</feature>
<keyword evidence="4 7" id="KW-0812">Transmembrane</keyword>
<organism evidence="8 9">
    <name type="scientific">Xanthobacter agilis</name>
    <dbReference type="NCBI Taxonomy" id="47492"/>
    <lineage>
        <taxon>Bacteria</taxon>
        <taxon>Pseudomonadati</taxon>
        <taxon>Pseudomonadota</taxon>
        <taxon>Alphaproteobacteria</taxon>
        <taxon>Hyphomicrobiales</taxon>
        <taxon>Xanthobacteraceae</taxon>
        <taxon>Xanthobacter</taxon>
    </lineage>
</organism>